<dbReference type="Pfam" id="PF04070">
    <property type="entry name" value="DUF378"/>
    <property type="match status" value="1"/>
</dbReference>
<feature type="transmembrane region" description="Helical" evidence="2">
    <location>
        <begin position="37"/>
        <end position="58"/>
    </location>
</feature>
<reference evidence="3 4" key="1">
    <citation type="journal article" date="2016" name="Nat. Commun.">
        <title>Thousands of microbial genomes shed light on interconnected biogeochemical processes in an aquifer system.</title>
        <authorList>
            <person name="Anantharaman K."/>
            <person name="Brown C.T."/>
            <person name="Hug L.A."/>
            <person name="Sharon I."/>
            <person name="Castelle C.J."/>
            <person name="Probst A.J."/>
            <person name="Thomas B.C."/>
            <person name="Singh A."/>
            <person name="Wilkins M.J."/>
            <person name="Karaoz U."/>
            <person name="Brodie E.L."/>
            <person name="Williams K.H."/>
            <person name="Hubbard S.S."/>
            <person name="Banfield J.F."/>
        </authorList>
    </citation>
    <scope>NUCLEOTIDE SEQUENCE [LARGE SCALE GENOMIC DNA]</scope>
</reference>
<feature type="region of interest" description="Disordered" evidence="1">
    <location>
        <begin position="72"/>
        <end position="91"/>
    </location>
</feature>
<feature type="compositionally biased region" description="Low complexity" evidence="1">
    <location>
        <begin position="76"/>
        <end position="91"/>
    </location>
</feature>
<sequence>MQGSNKGLHMVSFILLIVGGLNWLIFGLLGWEIGQLLGGMSAIIPRIIYILVGLAAIYEIATHKDRCRECGDKMGAKPMGGTTPPAAGPQQ</sequence>
<accession>A0A1G1Y2M7</accession>
<keyword evidence="2" id="KW-0812">Transmembrane</keyword>
<dbReference type="PANTHER" id="PTHR37304">
    <property type="entry name" value="MEMBRANE PROTEIN-RELATED"/>
    <property type="match status" value="1"/>
</dbReference>
<dbReference type="InterPro" id="IPR007211">
    <property type="entry name" value="DUF378"/>
</dbReference>
<dbReference type="PANTHER" id="PTHR37304:SF1">
    <property type="entry name" value="MEMBRANE PROTEIN"/>
    <property type="match status" value="1"/>
</dbReference>
<dbReference type="Proteomes" id="UP000178385">
    <property type="component" value="Unassembled WGS sequence"/>
</dbReference>
<proteinExistence type="predicted"/>
<gene>
    <name evidence="3" type="ORF">A2840_02785</name>
</gene>
<feature type="transmembrane region" description="Helical" evidence="2">
    <location>
        <begin position="12"/>
        <end position="31"/>
    </location>
</feature>
<protein>
    <recommendedName>
        <fullName evidence="5">DUF378 domain-containing protein</fullName>
    </recommendedName>
</protein>
<evidence type="ECO:0000256" key="2">
    <source>
        <dbReference type="SAM" id="Phobius"/>
    </source>
</evidence>
<evidence type="ECO:0000256" key="1">
    <source>
        <dbReference type="SAM" id="MobiDB-lite"/>
    </source>
</evidence>
<comment type="caution">
    <text evidence="3">The sequence shown here is derived from an EMBL/GenBank/DDBJ whole genome shotgun (WGS) entry which is preliminary data.</text>
</comment>
<organism evidence="3 4">
    <name type="scientific">Candidatus Buchananbacteria bacterium RIFCSPHIGHO2_01_FULL_47_11b</name>
    <dbReference type="NCBI Taxonomy" id="1797537"/>
    <lineage>
        <taxon>Bacteria</taxon>
        <taxon>Candidatus Buchananiibacteriota</taxon>
    </lineage>
</organism>
<dbReference type="EMBL" id="MHIG01000031">
    <property type="protein sequence ID" value="OGY46589.1"/>
    <property type="molecule type" value="Genomic_DNA"/>
</dbReference>
<evidence type="ECO:0008006" key="5">
    <source>
        <dbReference type="Google" id="ProtNLM"/>
    </source>
</evidence>
<evidence type="ECO:0000313" key="3">
    <source>
        <dbReference type="EMBL" id="OGY46589.1"/>
    </source>
</evidence>
<keyword evidence="2" id="KW-0472">Membrane</keyword>
<keyword evidence="2" id="KW-1133">Transmembrane helix</keyword>
<name>A0A1G1Y2M7_9BACT</name>
<dbReference type="AlphaFoldDB" id="A0A1G1Y2M7"/>
<evidence type="ECO:0000313" key="4">
    <source>
        <dbReference type="Proteomes" id="UP000178385"/>
    </source>
</evidence>